<comment type="similarity">
    <text evidence="1">Belongs to the thioredoxin family.</text>
</comment>
<feature type="domain" description="Thioredoxin" evidence="4">
    <location>
        <begin position="1"/>
        <end position="108"/>
    </location>
</feature>
<protein>
    <submittedName>
        <fullName evidence="5">Thioredoxin-domain-containing protein</fullName>
    </submittedName>
</protein>
<dbReference type="NCBIfam" id="TIGR01068">
    <property type="entry name" value="thioredoxin"/>
    <property type="match status" value="1"/>
</dbReference>
<dbReference type="InterPro" id="IPR013766">
    <property type="entry name" value="Thioredoxin_domain"/>
</dbReference>
<dbReference type="Pfam" id="PF00085">
    <property type="entry name" value="Thioredoxin"/>
    <property type="match status" value="1"/>
</dbReference>
<evidence type="ECO:0000256" key="3">
    <source>
        <dbReference type="SAM" id="MobiDB-lite"/>
    </source>
</evidence>
<organism evidence="5 6">
    <name type="scientific">Trichodelitschia bisporula</name>
    <dbReference type="NCBI Taxonomy" id="703511"/>
    <lineage>
        <taxon>Eukaryota</taxon>
        <taxon>Fungi</taxon>
        <taxon>Dikarya</taxon>
        <taxon>Ascomycota</taxon>
        <taxon>Pezizomycotina</taxon>
        <taxon>Dothideomycetes</taxon>
        <taxon>Dothideomycetes incertae sedis</taxon>
        <taxon>Phaeotrichales</taxon>
        <taxon>Phaeotrichaceae</taxon>
        <taxon>Trichodelitschia</taxon>
    </lineage>
</organism>
<evidence type="ECO:0000313" key="5">
    <source>
        <dbReference type="EMBL" id="KAF2396822.1"/>
    </source>
</evidence>
<dbReference type="PANTHER" id="PTHR46115">
    <property type="entry name" value="THIOREDOXIN-LIKE PROTEIN 1"/>
    <property type="match status" value="1"/>
</dbReference>
<dbReference type="Proteomes" id="UP000799640">
    <property type="component" value="Unassembled WGS sequence"/>
</dbReference>
<dbReference type="InterPro" id="IPR017937">
    <property type="entry name" value="Thioredoxin_CS"/>
</dbReference>
<dbReference type="PRINTS" id="PR00421">
    <property type="entry name" value="THIOREDOXIN"/>
</dbReference>
<proteinExistence type="inferred from homology"/>
<feature type="compositionally biased region" description="Polar residues" evidence="3">
    <location>
        <begin position="130"/>
        <end position="141"/>
    </location>
</feature>
<evidence type="ECO:0000256" key="1">
    <source>
        <dbReference type="ARBA" id="ARBA00008987"/>
    </source>
</evidence>
<dbReference type="GO" id="GO:0015035">
    <property type="term" value="F:protein-disulfide reductase activity"/>
    <property type="evidence" value="ECO:0007669"/>
    <property type="project" value="InterPro"/>
</dbReference>
<evidence type="ECO:0000313" key="6">
    <source>
        <dbReference type="Proteomes" id="UP000799640"/>
    </source>
</evidence>
<dbReference type="PROSITE" id="PS51352">
    <property type="entry name" value="THIOREDOXIN_2"/>
    <property type="match status" value="1"/>
</dbReference>
<dbReference type="OrthoDB" id="19690at2759"/>
<dbReference type="InterPro" id="IPR036249">
    <property type="entry name" value="Thioredoxin-like_sf"/>
</dbReference>
<sequence>MALISVNSHSQFQSLLSANTYVVVDFYATWCPPCKVIAPVYEQLAKQFNRPGALVFAKVDVDAQAAIARQYGITAMPTFMVLKNGQVQETIRGANPPALQAAIRKAVADAPQEAPKQQEEASANKEGNNEETVSGSYTVNKGSGWKMSLR</sequence>
<dbReference type="CDD" id="cd02947">
    <property type="entry name" value="TRX_family"/>
    <property type="match status" value="1"/>
</dbReference>
<dbReference type="PROSITE" id="PS00194">
    <property type="entry name" value="THIOREDOXIN_1"/>
    <property type="match status" value="1"/>
</dbReference>
<feature type="region of interest" description="Disordered" evidence="3">
    <location>
        <begin position="106"/>
        <end position="150"/>
    </location>
</feature>
<dbReference type="AlphaFoldDB" id="A0A6G1HLE9"/>
<keyword evidence="6" id="KW-1185">Reference proteome</keyword>
<gene>
    <name evidence="5" type="ORF">EJ06DRAFT_533554</name>
</gene>
<name>A0A6G1HLE9_9PEZI</name>
<dbReference type="SUPFAM" id="SSF52833">
    <property type="entry name" value="Thioredoxin-like"/>
    <property type="match status" value="1"/>
</dbReference>
<evidence type="ECO:0000259" key="4">
    <source>
        <dbReference type="PROSITE" id="PS51352"/>
    </source>
</evidence>
<reference evidence="5" key="1">
    <citation type="journal article" date="2020" name="Stud. Mycol.">
        <title>101 Dothideomycetes genomes: a test case for predicting lifestyles and emergence of pathogens.</title>
        <authorList>
            <person name="Haridas S."/>
            <person name="Albert R."/>
            <person name="Binder M."/>
            <person name="Bloem J."/>
            <person name="Labutti K."/>
            <person name="Salamov A."/>
            <person name="Andreopoulos B."/>
            <person name="Baker S."/>
            <person name="Barry K."/>
            <person name="Bills G."/>
            <person name="Bluhm B."/>
            <person name="Cannon C."/>
            <person name="Castanera R."/>
            <person name="Culley D."/>
            <person name="Daum C."/>
            <person name="Ezra D."/>
            <person name="Gonzalez J."/>
            <person name="Henrissat B."/>
            <person name="Kuo A."/>
            <person name="Liang C."/>
            <person name="Lipzen A."/>
            <person name="Lutzoni F."/>
            <person name="Magnuson J."/>
            <person name="Mondo S."/>
            <person name="Nolan M."/>
            <person name="Ohm R."/>
            <person name="Pangilinan J."/>
            <person name="Park H.-J."/>
            <person name="Ramirez L."/>
            <person name="Alfaro M."/>
            <person name="Sun H."/>
            <person name="Tritt A."/>
            <person name="Yoshinaga Y."/>
            <person name="Zwiers L.-H."/>
            <person name="Turgeon B."/>
            <person name="Goodwin S."/>
            <person name="Spatafora J."/>
            <person name="Crous P."/>
            <person name="Grigoriev I."/>
        </authorList>
    </citation>
    <scope>NUCLEOTIDE SEQUENCE</scope>
    <source>
        <strain evidence="5">CBS 262.69</strain>
    </source>
</reference>
<dbReference type="InterPro" id="IPR005746">
    <property type="entry name" value="Thioredoxin"/>
</dbReference>
<evidence type="ECO:0000256" key="2">
    <source>
        <dbReference type="ARBA" id="ARBA00023157"/>
    </source>
</evidence>
<dbReference type="Gene3D" id="3.40.30.10">
    <property type="entry name" value="Glutaredoxin"/>
    <property type="match status" value="1"/>
</dbReference>
<dbReference type="EMBL" id="ML996705">
    <property type="protein sequence ID" value="KAF2396822.1"/>
    <property type="molecule type" value="Genomic_DNA"/>
</dbReference>
<accession>A0A6G1HLE9</accession>
<keyword evidence="2" id="KW-1015">Disulfide bond</keyword>